<dbReference type="Pfam" id="PF12776">
    <property type="entry name" value="Myb_DNA-bind_3"/>
    <property type="match status" value="1"/>
</dbReference>
<dbReference type="EMBL" id="WHWC01000006">
    <property type="protein sequence ID" value="KAG8380480.1"/>
    <property type="molecule type" value="Genomic_DNA"/>
</dbReference>
<evidence type="ECO:0008006" key="5">
    <source>
        <dbReference type="Google" id="ProtNLM"/>
    </source>
</evidence>
<feature type="domain" description="DUF8040" evidence="2">
    <location>
        <begin position="198"/>
        <end position="250"/>
    </location>
</feature>
<dbReference type="Pfam" id="PF26138">
    <property type="entry name" value="DUF8040"/>
    <property type="match status" value="1"/>
</dbReference>
<gene>
    <name evidence="3" type="ORF">BUALT_Bualt06G0019700</name>
</gene>
<dbReference type="PANTHER" id="PTHR47584">
    <property type="match status" value="1"/>
</dbReference>
<protein>
    <recommendedName>
        <fullName evidence="5">Myb/SANT-like domain-containing protein</fullName>
    </recommendedName>
</protein>
<evidence type="ECO:0000313" key="3">
    <source>
        <dbReference type="EMBL" id="KAG8380480.1"/>
    </source>
</evidence>
<dbReference type="InterPro" id="IPR058353">
    <property type="entry name" value="DUF8040"/>
</dbReference>
<feature type="domain" description="Myb/SANT-like" evidence="1">
    <location>
        <begin position="11"/>
        <end position="59"/>
    </location>
</feature>
<comment type="caution">
    <text evidence="3">The sequence shown here is derived from an EMBL/GenBank/DDBJ whole genome shotgun (WGS) entry which is preliminary data.</text>
</comment>
<dbReference type="AlphaFoldDB" id="A0AAV6XGH8"/>
<evidence type="ECO:0000259" key="2">
    <source>
        <dbReference type="Pfam" id="PF26138"/>
    </source>
</evidence>
<sequence>MKMQIVCLVQMYTVKQLQGKFTRLKVKWKKYYNLLNSQTGMGWDDANNMVTGTEEQWARWLEANPRDASLRRNGCPHYQELTTIFAPYTATEGWLGLLRSHRCRVGREGSVKMPSWVGVLLAFDDNEAEGMDNEDDHVDDVNEINDRVSNVENDVYDDAIRNQYLTDQVNAGLQNFMYYYIGPLKWSFANILKTPYRTSNQKGLDWLNELLVGHEDRFKDNLRMTRKTFLLLCHKIRKTGMIPEHDHTGVQWEEDAGPSQFSRVPGLSDNDLWQQSMLRDAIAQQLWDARNHHG</sequence>
<dbReference type="InterPro" id="IPR024752">
    <property type="entry name" value="Myb/SANT-like_dom"/>
</dbReference>
<dbReference type="InterPro" id="IPR045026">
    <property type="entry name" value="LIMYB"/>
</dbReference>
<keyword evidence="4" id="KW-1185">Reference proteome</keyword>
<reference evidence="3" key="1">
    <citation type="submission" date="2019-10" db="EMBL/GenBank/DDBJ databases">
        <authorList>
            <person name="Zhang R."/>
            <person name="Pan Y."/>
            <person name="Wang J."/>
            <person name="Ma R."/>
            <person name="Yu S."/>
        </authorList>
    </citation>
    <scope>NUCLEOTIDE SEQUENCE</scope>
    <source>
        <strain evidence="3">LA-IB0</strain>
        <tissue evidence="3">Leaf</tissue>
    </source>
</reference>
<dbReference type="Proteomes" id="UP000826271">
    <property type="component" value="Unassembled WGS sequence"/>
</dbReference>
<dbReference type="PANTHER" id="PTHR47584:SF14">
    <property type="entry name" value="L10-INTERACTING MYB DOMAIN-CONTAINING PROTEIN-LIKE"/>
    <property type="match status" value="1"/>
</dbReference>
<organism evidence="3 4">
    <name type="scientific">Buddleja alternifolia</name>
    <dbReference type="NCBI Taxonomy" id="168488"/>
    <lineage>
        <taxon>Eukaryota</taxon>
        <taxon>Viridiplantae</taxon>
        <taxon>Streptophyta</taxon>
        <taxon>Embryophyta</taxon>
        <taxon>Tracheophyta</taxon>
        <taxon>Spermatophyta</taxon>
        <taxon>Magnoliopsida</taxon>
        <taxon>eudicotyledons</taxon>
        <taxon>Gunneridae</taxon>
        <taxon>Pentapetalae</taxon>
        <taxon>asterids</taxon>
        <taxon>lamiids</taxon>
        <taxon>Lamiales</taxon>
        <taxon>Scrophulariaceae</taxon>
        <taxon>Buddlejeae</taxon>
        <taxon>Buddleja</taxon>
    </lineage>
</organism>
<accession>A0AAV6XGH8</accession>
<evidence type="ECO:0000259" key="1">
    <source>
        <dbReference type="Pfam" id="PF12776"/>
    </source>
</evidence>
<name>A0AAV6XGH8_9LAMI</name>
<proteinExistence type="predicted"/>
<evidence type="ECO:0000313" key="4">
    <source>
        <dbReference type="Proteomes" id="UP000826271"/>
    </source>
</evidence>